<evidence type="ECO:0000313" key="2">
    <source>
        <dbReference type="Proteomes" id="UP000308730"/>
    </source>
</evidence>
<organism evidence="1 2">
    <name type="scientific">Antrodiella citrinella</name>
    <dbReference type="NCBI Taxonomy" id="2447956"/>
    <lineage>
        <taxon>Eukaryota</taxon>
        <taxon>Fungi</taxon>
        <taxon>Dikarya</taxon>
        <taxon>Basidiomycota</taxon>
        <taxon>Agaricomycotina</taxon>
        <taxon>Agaricomycetes</taxon>
        <taxon>Polyporales</taxon>
        <taxon>Steccherinaceae</taxon>
        <taxon>Antrodiella</taxon>
    </lineage>
</organism>
<dbReference type="EMBL" id="SGPM01000647">
    <property type="protein sequence ID" value="THH17519.1"/>
    <property type="molecule type" value="Genomic_DNA"/>
</dbReference>
<evidence type="ECO:0000313" key="1">
    <source>
        <dbReference type="EMBL" id="THH17519.1"/>
    </source>
</evidence>
<keyword evidence="2" id="KW-1185">Reference proteome</keyword>
<gene>
    <name evidence="1" type="ORF">EUX98_g9110</name>
</gene>
<name>A0A4S4LXZ2_9APHY</name>
<dbReference type="Proteomes" id="UP000308730">
    <property type="component" value="Unassembled WGS sequence"/>
</dbReference>
<proteinExistence type="predicted"/>
<reference evidence="1 2" key="1">
    <citation type="submission" date="2019-02" db="EMBL/GenBank/DDBJ databases">
        <title>Genome sequencing of the rare red list fungi Antrodiella citrinella (Flaviporus citrinellus).</title>
        <authorList>
            <person name="Buettner E."/>
            <person name="Kellner H."/>
        </authorList>
    </citation>
    <scope>NUCLEOTIDE SEQUENCE [LARGE SCALE GENOMIC DNA]</scope>
    <source>
        <strain evidence="1 2">DSM 108506</strain>
    </source>
</reference>
<accession>A0A4S4LXZ2</accession>
<dbReference type="AlphaFoldDB" id="A0A4S4LXZ2"/>
<sequence length="86" mass="9475">MDNNDHRRDIGADIGGSFVNPCGKSVATFFKTFMPLNPNHSMPKFNGLKFPGLPRNAKENALYKRFASQSLMASCGECLTYENVAS</sequence>
<protein>
    <submittedName>
        <fullName evidence="1">Uncharacterized protein</fullName>
    </submittedName>
</protein>
<comment type="caution">
    <text evidence="1">The sequence shown here is derived from an EMBL/GenBank/DDBJ whole genome shotgun (WGS) entry which is preliminary data.</text>
</comment>